<sequence>MSLENCAHRLALQDLLATYAAAVDERDRERYSHCFTDDVEVVGFGDQTHFGRSNWVEYVWTALGNYDSTQHLLGSQLATIDGKRASARTDVQALHVLAGSEEKFTLWATYLSDMILTEHGWKICRHELVVRASQSH</sequence>
<evidence type="ECO:0000259" key="1">
    <source>
        <dbReference type="Pfam" id="PF13577"/>
    </source>
</evidence>
<dbReference type="InterPro" id="IPR037401">
    <property type="entry name" value="SnoaL-like"/>
</dbReference>
<dbReference type="Proteomes" id="UP001143307">
    <property type="component" value="Unassembled WGS sequence"/>
</dbReference>
<keyword evidence="3" id="KW-1185">Reference proteome</keyword>
<evidence type="ECO:0000313" key="2">
    <source>
        <dbReference type="EMBL" id="MCX2972385.1"/>
    </source>
</evidence>
<protein>
    <submittedName>
        <fullName evidence="2">Nuclear transport factor 2 family protein</fullName>
    </submittedName>
</protein>
<dbReference type="RefSeq" id="WP_007227450.1">
    <property type="nucleotide sequence ID" value="NZ_SHNP01000001.1"/>
</dbReference>
<feature type="domain" description="SnoaL-like" evidence="1">
    <location>
        <begin position="8"/>
        <end position="125"/>
    </location>
</feature>
<comment type="caution">
    <text evidence="2">The sequence shown here is derived from an EMBL/GenBank/DDBJ whole genome shotgun (WGS) entry which is preliminary data.</text>
</comment>
<reference evidence="2" key="1">
    <citation type="submission" date="2019-02" db="EMBL/GenBank/DDBJ databases">
        <authorList>
            <person name="Li S.-H."/>
        </authorList>
    </citation>
    <scope>NUCLEOTIDE SEQUENCE</scope>
    <source>
        <strain evidence="2">IMCC8485</strain>
    </source>
</reference>
<dbReference type="EMBL" id="SHNP01000001">
    <property type="protein sequence ID" value="MCX2972385.1"/>
    <property type="molecule type" value="Genomic_DNA"/>
</dbReference>
<gene>
    <name evidence="2" type="ORF">EYC87_02125</name>
</gene>
<proteinExistence type="predicted"/>
<dbReference type="InterPro" id="IPR032710">
    <property type="entry name" value="NTF2-like_dom_sf"/>
</dbReference>
<name>A0ABT3SQY3_9GAMM</name>
<accession>A0ABT3SQY3</accession>
<dbReference type="Pfam" id="PF13577">
    <property type="entry name" value="SnoaL_4"/>
    <property type="match status" value="1"/>
</dbReference>
<dbReference type="Gene3D" id="3.10.450.50">
    <property type="match status" value="1"/>
</dbReference>
<organism evidence="2 3">
    <name type="scientific">Candidatus Seongchinamella marina</name>
    <dbReference type="NCBI Taxonomy" id="2518990"/>
    <lineage>
        <taxon>Bacteria</taxon>
        <taxon>Pseudomonadati</taxon>
        <taxon>Pseudomonadota</taxon>
        <taxon>Gammaproteobacteria</taxon>
        <taxon>Cellvibrionales</taxon>
        <taxon>Halieaceae</taxon>
        <taxon>Seongchinamella</taxon>
    </lineage>
</organism>
<evidence type="ECO:0000313" key="3">
    <source>
        <dbReference type="Proteomes" id="UP001143307"/>
    </source>
</evidence>
<dbReference type="SUPFAM" id="SSF54427">
    <property type="entry name" value="NTF2-like"/>
    <property type="match status" value="1"/>
</dbReference>